<protein>
    <recommendedName>
        <fullName evidence="3">Gingipain domain-containing protein</fullName>
    </recommendedName>
</protein>
<accession>A0A9Q6IB38</accession>
<evidence type="ECO:0000313" key="1">
    <source>
        <dbReference type="EMBL" id="PYC29723.1"/>
    </source>
</evidence>
<organism evidence="1 2">
    <name type="scientific">Pseudomonas protegens</name>
    <dbReference type="NCBI Taxonomy" id="380021"/>
    <lineage>
        <taxon>Bacteria</taxon>
        <taxon>Pseudomonadati</taxon>
        <taxon>Pseudomonadota</taxon>
        <taxon>Gammaproteobacteria</taxon>
        <taxon>Pseudomonadales</taxon>
        <taxon>Pseudomonadaceae</taxon>
        <taxon>Pseudomonas</taxon>
    </lineage>
</organism>
<dbReference type="EMBL" id="QJRN01000027">
    <property type="protein sequence ID" value="PYC29723.1"/>
    <property type="molecule type" value="Genomic_DNA"/>
</dbReference>
<reference evidence="1 2" key="1">
    <citation type="submission" date="2018-06" db="EMBL/GenBank/DDBJ databases">
        <title>Pseudomonas diversity within urban Lake Michigan freshwaters.</title>
        <authorList>
            <person name="Batrich M."/>
            <person name="Hatzopoulos T."/>
            <person name="Putonti C."/>
        </authorList>
    </citation>
    <scope>NUCLEOTIDE SEQUENCE [LARGE SCALE GENOMIC DNA]</scope>
    <source>
        <strain evidence="1 2">MB-090624</strain>
    </source>
</reference>
<dbReference type="Proteomes" id="UP000248188">
    <property type="component" value="Unassembled WGS sequence"/>
</dbReference>
<comment type="caution">
    <text evidence="1">The sequence shown here is derived from an EMBL/GenBank/DDBJ whole genome shotgun (WGS) entry which is preliminary data.</text>
</comment>
<name>A0A9Q6IB38_9PSED</name>
<dbReference type="AlphaFoldDB" id="A0A9Q6IB38"/>
<gene>
    <name evidence="1" type="ORF">DMX08_29090</name>
</gene>
<dbReference type="RefSeq" id="WP_110653583.1">
    <property type="nucleotide sequence ID" value="NZ_QJRN01000027.1"/>
</dbReference>
<evidence type="ECO:0000313" key="2">
    <source>
        <dbReference type="Proteomes" id="UP000248188"/>
    </source>
</evidence>
<proteinExistence type="predicted"/>
<evidence type="ECO:0008006" key="3">
    <source>
        <dbReference type="Google" id="ProtNLM"/>
    </source>
</evidence>
<sequence>MNDSTEHFLAFGIHADTGLPLTCEFPMSVNGQLSNEAFAQRAAGAPYSNNDEWAVTAGFDLEKLDEVGWGLIFAFDVDPTPYLEQLEPLLALRKEQAGARFRIFCGPEGPRPDESANNWLNRHGTALNIIDPDLGVPFYLLLIGPPAQLSFEFQYSLDIVAGVGRLDFPTIEDYRQYANSVVKHEKDDECRTRRIIELFATCHDFDAATQLFTEKVARPLSEGPNALGTKFGFAVSPSLGDQATKARLASLLSRPTQAPSLLLTGTHGMAFNADDPRQLEHQGALVCQDWPGYGNLTKEHWFSAEEVPEDANIHGMIHFFFACYGAGTPEYDNYTFTEPRKRISHTPTTARLAQKLLSLPQGGALASLGHVDRAWASSFLSKRGIAQTQAFRDVIHRLMLGNRIGHATDQFNTLWGTLSTQLVVLLNNLSYGKQPTHELMSLRIARDDMRNYVVLGDPAVRLRTEPC</sequence>